<evidence type="ECO:0000313" key="4">
    <source>
        <dbReference type="EMBL" id="CAF3559149.1"/>
    </source>
</evidence>
<comment type="caution">
    <text evidence="10">The sequence shown here is derived from an EMBL/GenBank/DDBJ whole genome shotgun (WGS) entry which is preliminary data.</text>
</comment>
<reference evidence="10" key="1">
    <citation type="submission" date="2021-02" db="EMBL/GenBank/DDBJ databases">
        <authorList>
            <person name="Nowell W R."/>
        </authorList>
    </citation>
    <scope>NUCLEOTIDE SEQUENCE</scope>
</reference>
<evidence type="ECO:0000313" key="9">
    <source>
        <dbReference type="EMBL" id="CAF4678821.1"/>
    </source>
</evidence>
<organism evidence="10 11">
    <name type="scientific">Rotaria socialis</name>
    <dbReference type="NCBI Taxonomy" id="392032"/>
    <lineage>
        <taxon>Eukaryota</taxon>
        <taxon>Metazoa</taxon>
        <taxon>Spiralia</taxon>
        <taxon>Gnathifera</taxon>
        <taxon>Rotifera</taxon>
        <taxon>Eurotatoria</taxon>
        <taxon>Bdelloidea</taxon>
        <taxon>Philodinida</taxon>
        <taxon>Philodinidae</taxon>
        <taxon>Rotaria</taxon>
    </lineage>
</organism>
<dbReference type="OrthoDB" id="93990at2759"/>
<evidence type="ECO:0000313" key="3">
    <source>
        <dbReference type="EMBL" id="CAF3399444.1"/>
    </source>
</evidence>
<dbReference type="Proteomes" id="UP000663865">
    <property type="component" value="Unassembled WGS sequence"/>
</dbReference>
<dbReference type="EMBL" id="CAJOBS010001035">
    <property type="protein sequence ID" value="CAF4678821.1"/>
    <property type="molecule type" value="Genomic_DNA"/>
</dbReference>
<dbReference type="Proteomes" id="UP000663833">
    <property type="component" value="Unassembled WGS sequence"/>
</dbReference>
<dbReference type="EMBL" id="CAJOBO010004326">
    <property type="protein sequence ID" value="CAF4517967.1"/>
    <property type="molecule type" value="Genomic_DNA"/>
</dbReference>
<dbReference type="Proteomes" id="UP000663848">
    <property type="component" value="Unassembled WGS sequence"/>
</dbReference>
<gene>
    <name evidence="2" type="ORF">FME351_LOCUS6263</name>
    <name evidence="4" type="ORF">GRG538_LOCUS20643</name>
    <name evidence="7" type="ORF">HFQ381_LOCUS28930</name>
    <name evidence="5" type="ORF">KIK155_LOCUS23509</name>
    <name evidence="1" type="ORF">LUA448_LOCUS3331</name>
    <name evidence="10" type="ORF">QYT958_LOCUS27915</name>
    <name evidence="3" type="ORF">TIS948_LOCUS27560</name>
    <name evidence="9" type="ORF">TOA249_LOCUS15729</name>
    <name evidence="8" type="ORF">TSG867_LOCUS28841</name>
    <name evidence="6" type="ORF">UJA718_LOCUS23108</name>
</gene>
<dbReference type="Proteomes" id="UP000663838">
    <property type="component" value="Unassembled WGS sequence"/>
</dbReference>
<dbReference type="EMBL" id="CAJNYV010004173">
    <property type="protein sequence ID" value="CAF3651822.1"/>
    <property type="molecule type" value="Genomic_DNA"/>
</dbReference>
<evidence type="ECO:0000313" key="5">
    <source>
        <dbReference type="EMBL" id="CAF3651822.1"/>
    </source>
</evidence>
<accession>A0A821SNS8</accession>
<dbReference type="Proteomes" id="UP000663862">
    <property type="component" value="Unassembled WGS sequence"/>
</dbReference>
<dbReference type="Proteomes" id="UP000663825">
    <property type="component" value="Unassembled WGS sequence"/>
</dbReference>
<name>A0A821SNS8_9BILA</name>
<dbReference type="EMBL" id="CAJOBR010007325">
    <property type="protein sequence ID" value="CAF4860950.1"/>
    <property type="molecule type" value="Genomic_DNA"/>
</dbReference>
<dbReference type="EMBL" id="CAJNYD010000133">
    <property type="protein sequence ID" value="CAF3222493.1"/>
    <property type="molecule type" value="Genomic_DNA"/>
</dbReference>
<evidence type="ECO:0000313" key="2">
    <source>
        <dbReference type="EMBL" id="CAF3370217.1"/>
    </source>
</evidence>
<protein>
    <submittedName>
        <fullName evidence="10">Uncharacterized protein</fullName>
    </submittedName>
</protein>
<dbReference type="Proteomes" id="UP000663851">
    <property type="component" value="Unassembled WGS sequence"/>
</dbReference>
<dbReference type="Proteomes" id="UP000663869">
    <property type="component" value="Unassembled WGS sequence"/>
</dbReference>
<evidence type="ECO:0000313" key="11">
    <source>
        <dbReference type="Proteomes" id="UP000663848"/>
    </source>
</evidence>
<dbReference type="EMBL" id="CAJNYU010000513">
    <property type="protein sequence ID" value="CAF3370217.1"/>
    <property type="molecule type" value="Genomic_DNA"/>
</dbReference>
<dbReference type="Proteomes" id="UP000663873">
    <property type="component" value="Unassembled WGS sequence"/>
</dbReference>
<evidence type="ECO:0000313" key="8">
    <source>
        <dbReference type="EMBL" id="CAF4617619.1"/>
    </source>
</evidence>
<keyword evidence="12" id="KW-1185">Reference proteome</keyword>
<evidence type="ECO:0000313" key="6">
    <source>
        <dbReference type="EMBL" id="CAF4455591.1"/>
    </source>
</evidence>
<proteinExistence type="predicted"/>
<evidence type="ECO:0000313" key="1">
    <source>
        <dbReference type="EMBL" id="CAF3222493.1"/>
    </source>
</evidence>
<dbReference type="EMBL" id="CAJNXB010004938">
    <property type="protein sequence ID" value="CAF3399444.1"/>
    <property type="molecule type" value="Genomic_DNA"/>
</dbReference>
<dbReference type="EMBL" id="CAJOBQ010003791">
    <property type="protein sequence ID" value="CAF4617619.1"/>
    <property type="molecule type" value="Genomic_DNA"/>
</dbReference>
<dbReference type="AlphaFoldDB" id="A0A821SNS8"/>
<evidence type="ECO:0000313" key="10">
    <source>
        <dbReference type="EMBL" id="CAF4860950.1"/>
    </source>
</evidence>
<dbReference type="EMBL" id="CAJNYT010003389">
    <property type="protein sequence ID" value="CAF3559149.1"/>
    <property type="molecule type" value="Genomic_DNA"/>
</dbReference>
<evidence type="ECO:0000313" key="12">
    <source>
        <dbReference type="Proteomes" id="UP000663873"/>
    </source>
</evidence>
<sequence>MKTNIVLYSPNNVIVDMCFTNNKQGFLVFTLPTTHKILSFASKQALTLLSNSRHWNSDKTSRISSALFTQSYYIHVWDKFIKKSIFLSCDQDKPEGCYHELYQSLVTYETK</sequence>
<dbReference type="Proteomes" id="UP000663872">
    <property type="component" value="Unassembled WGS sequence"/>
</dbReference>
<evidence type="ECO:0000313" key="7">
    <source>
        <dbReference type="EMBL" id="CAF4517967.1"/>
    </source>
</evidence>
<dbReference type="EMBL" id="CAJOBP010004940">
    <property type="protein sequence ID" value="CAF4455591.1"/>
    <property type="molecule type" value="Genomic_DNA"/>
</dbReference>